<dbReference type="STRING" id="3871.A0A4P1R9V9"/>
<dbReference type="InterPro" id="IPR035979">
    <property type="entry name" value="RBD_domain_sf"/>
</dbReference>
<evidence type="ECO:0000259" key="3">
    <source>
        <dbReference type="PROSITE" id="PS50089"/>
    </source>
</evidence>
<name>A0A4P1R9V9_LUPAN</name>
<feature type="domain" description="RING-type" evidence="3">
    <location>
        <begin position="9"/>
        <end position="57"/>
    </location>
</feature>
<dbReference type="EMBL" id="CM007368">
    <property type="protein sequence ID" value="OIW05782.1"/>
    <property type="molecule type" value="Genomic_DNA"/>
</dbReference>
<keyword evidence="1" id="KW-0863">Zinc-finger</keyword>
<evidence type="ECO:0000256" key="2">
    <source>
        <dbReference type="SAM" id="MobiDB-lite"/>
    </source>
</evidence>
<dbReference type="AlphaFoldDB" id="A0A4P1R9V9"/>
<dbReference type="GO" id="GO:0030014">
    <property type="term" value="C:CCR4-NOT complex"/>
    <property type="evidence" value="ECO:0007669"/>
    <property type="project" value="InterPro"/>
</dbReference>
<dbReference type="Gene3D" id="3.30.70.330">
    <property type="match status" value="1"/>
</dbReference>
<proteinExistence type="predicted"/>
<protein>
    <recommendedName>
        <fullName evidence="3">RING-type domain-containing protein</fullName>
    </recommendedName>
</protein>
<dbReference type="FunFam" id="3.30.40.10:FF:000155">
    <property type="entry name" value="RNA binding (RRM/RBD/RNP motifs) family protein"/>
    <property type="match status" value="1"/>
</dbReference>
<organism evidence="4 5">
    <name type="scientific">Lupinus angustifolius</name>
    <name type="common">Narrow-leaved blue lupine</name>
    <dbReference type="NCBI Taxonomy" id="3871"/>
    <lineage>
        <taxon>Eukaryota</taxon>
        <taxon>Viridiplantae</taxon>
        <taxon>Streptophyta</taxon>
        <taxon>Embryophyta</taxon>
        <taxon>Tracheophyta</taxon>
        <taxon>Spermatophyta</taxon>
        <taxon>Magnoliopsida</taxon>
        <taxon>eudicotyledons</taxon>
        <taxon>Gunneridae</taxon>
        <taxon>Pentapetalae</taxon>
        <taxon>rosids</taxon>
        <taxon>fabids</taxon>
        <taxon>Fabales</taxon>
        <taxon>Fabaceae</taxon>
        <taxon>Papilionoideae</taxon>
        <taxon>50 kb inversion clade</taxon>
        <taxon>genistoids sensu lato</taxon>
        <taxon>core genistoids</taxon>
        <taxon>Genisteae</taxon>
        <taxon>Lupinus</taxon>
    </lineage>
</organism>
<dbReference type="InterPro" id="IPR012677">
    <property type="entry name" value="Nucleotide-bd_a/b_plait_sf"/>
</dbReference>
<dbReference type="InterPro" id="IPR013083">
    <property type="entry name" value="Znf_RING/FYVE/PHD"/>
</dbReference>
<evidence type="ECO:0000313" key="4">
    <source>
        <dbReference type="EMBL" id="OIW05782.1"/>
    </source>
</evidence>
<dbReference type="SUPFAM" id="SSF54928">
    <property type="entry name" value="RNA-binding domain, RBD"/>
    <property type="match status" value="1"/>
</dbReference>
<dbReference type="SUPFAM" id="SSF57850">
    <property type="entry name" value="RING/U-box"/>
    <property type="match status" value="1"/>
</dbReference>
<dbReference type="GO" id="GO:0016567">
    <property type="term" value="P:protein ubiquitination"/>
    <property type="evidence" value="ECO:0007669"/>
    <property type="project" value="TreeGrafter"/>
</dbReference>
<dbReference type="PANTHER" id="PTHR12603:SF36">
    <property type="entry name" value="RNA BINDING (RRM_RBD_RNP MOTIFS) FAMILY PROTEIN"/>
    <property type="match status" value="1"/>
</dbReference>
<feature type="region of interest" description="Disordered" evidence="2">
    <location>
        <begin position="784"/>
        <end position="806"/>
    </location>
</feature>
<sequence length="1002" mass="109464">MSDQGERTCPLCAEEMDLTDQQLKPCKCGYEICVWCWHHIMDMAEKDDTEGRCPACRSAYDKEKIVGMASNCERLLNGINVEKKMKNQKAKSKSSDGRKQLSSVRVIQRNLVYIVGLPLNLGDEDLLQRREYFGQYGKVLKVSMSRTAAGVIQQFPNDACSVACFGTTKYCHAWLRNVPCNNPDCLYLHEIGPQEDSFSKDEVISAYTRNRVQQITGATINTQRRSGNVLPPPMDDSVSNSSGKPIMESASSNTVSTVRGSPPNGMYGRPVTLPASAAWGTQATNCQPGAEDVSCPNGSSNSKPDTVRNILDFSAVVAGTIQAPALHSDITKRPHSGDGSSTMMPRVKNESFKPAKQYNSMDTMASAGERTLTSDDSHVPVNLNGQLSSMPFPLDSGRGSCTTANTVNSTALTGQSHSSDPEEAITTTNEEIRHLSGELSSINIDRNDANEPCGISKPSSPLPDDVLIKSPQILELQFSADRFRDVIITNGAVKAATSDNGVCNSMDQSQWGFDSQSQVLSNIAEMEDDVTSFDNQRLEDPEVVCHSYLPNSTSLLHVSNHSTPRILQHAEPFTAVNAGSLSADDRVRDESLLQSSSLSCNGYPEKLVSGSSYGLPHDKSSGRSMGRLVSELVNAGHDAAIDKGESCIISNILSMDFDAWDDSLTSPHNLAKLLGDNTDNQSGPLKKSSSWKLQSNNQSRFSFARQEEPKIQNFDVHPSYTVSQQQQKRHPFIQDFAERDLYTDKYGIANGFPSSNFEQAENIGSGHFVASSNMLSAISRAQVSAPPGFSVPSRPPPPGFSSHERVGHAFDSISGNSLLDHSSLRNSYQTPSAGNIGNAGDVEFMDPAILAVGKGRHQSALNSPAMDMRSNFMPQLNQFENDARLQLLMQRSLSSQQNPRYPEIGDSFSQLGDSYGISSRLDQQVNNLAPFHRLSLQQSTNAALSNGQWDGWNGVQTGNSLEVAELLRNERLGFNKFYSGYDDSKYRMPNSGDLYNNRTFGM</sequence>
<evidence type="ECO:0000256" key="1">
    <source>
        <dbReference type="PROSITE-ProRule" id="PRU00175"/>
    </source>
</evidence>
<dbReference type="InterPro" id="IPR039515">
    <property type="entry name" value="NOT4_mRING-HC-C4C4"/>
</dbReference>
<reference evidence="4 5" key="1">
    <citation type="journal article" date="2017" name="Plant Biotechnol. J.">
        <title>A comprehensive draft genome sequence for lupin (Lupinus angustifolius), an emerging health food: insights into plant-microbe interactions and legume evolution.</title>
        <authorList>
            <person name="Hane J.K."/>
            <person name="Ming Y."/>
            <person name="Kamphuis L.G."/>
            <person name="Nelson M.N."/>
            <person name="Garg G."/>
            <person name="Atkins C.A."/>
            <person name="Bayer P.E."/>
            <person name="Bravo A."/>
            <person name="Bringans S."/>
            <person name="Cannon S."/>
            <person name="Edwards D."/>
            <person name="Foley R."/>
            <person name="Gao L.L."/>
            <person name="Harrison M.J."/>
            <person name="Huang W."/>
            <person name="Hurgobin B."/>
            <person name="Li S."/>
            <person name="Liu C.W."/>
            <person name="McGrath A."/>
            <person name="Morahan G."/>
            <person name="Murray J."/>
            <person name="Weller J."/>
            <person name="Jian J."/>
            <person name="Singh K.B."/>
        </authorList>
    </citation>
    <scope>NUCLEOTIDE SEQUENCE</scope>
    <source>
        <strain evidence="5">cv. Tanjil</strain>
        <tissue evidence="4">Whole plant</tissue>
    </source>
</reference>
<evidence type="ECO:0000313" key="5">
    <source>
        <dbReference type="Proteomes" id="UP000188354"/>
    </source>
</evidence>
<dbReference type="CDD" id="cd16618">
    <property type="entry name" value="mRING-HC-C4C4_CNOT4"/>
    <property type="match status" value="1"/>
</dbReference>
<gene>
    <name evidence="4" type="ORF">TanjilG_23568</name>
</gene>
<dbReference type="Pfam" id="PF14570">
    <property type="entry name" value="zf-RING_4"/>
    <property type="match status" value="1"/>
</dbReference>
<accession>A0A4P1R9V9</accession>
<feature type="region of interest" description="Disordered" evidence="2">
    <location>
        <begin position="223"/>
        <end position="263"/>
    </location>
</feature>
<dbReference type="GO" id="GO:0008270">
    <property type="term" value="F:zinc ion binding"/>
    <property type="evidence" value="ECO:0007669"/>
    <property type="project" value="UniProtKB-KW"/>
</dbReference>
<dbReference type="GO" id="GO:0003676">
    <property type="term" value="F:nucleic acid binding"/>
    <property type="evidence" value="ECO:0007669"/>
    <property type="project" value="InterPro"/>
</dbReference>
<dbReference type="Gene3D" id="3.30.40.10">
    <property type="entry name" value="Zinc/RING finger domain, C3HC4 (zinc finger)"/>
    <property type="match status" value="1"/>
</dbReference>
<dbReference type="Gramene" id="OIW05782">
    <property type="protein sequence ID" value="OIW05782"/>
    <property type="gene ID" value="TanjilG_23568"/>
</dbReference>
<keyword evidence="5" id="KW-1185">Reference proteome</keyword>
<dbReference type="InterPro" id="IPR001841">
    <property type="entry name" value="Znf_RING"/>
</dbReference>
<keyword evidence="1" id="KW-0862">Zinc</keyword>
<dbReference type="Proteomes" id="UP000188354">
    <property type="component" value="Chromosome LG08"/>
</dbReference>
<dbReference type="PANTHER" id="PTHR12603">
    <property type="entry name" value="CCR4-NOT TRANSCRIPTION COMPLEX RELATED"/>
    <property type="match status" value="1"/>
</dbReference>
<dbReference type="InterPro" id="IPR039780">
    <property type="entry name" value="Mot2"/>
</dbReference>
<dbReference type="GO" id="GO:0004842">
    <property type="term" value="F:ubiquitin-protein transferase activity"/>
    <property type="evidence" value="ECO:0007669"/>
    <property type="project" value="InterPro"/>
</dbReference>
<dbReference type="PROSITE" id="PS50089">
    <property type="entry name" value="ZF_RING_2"/>
    <property type="match status" value="1"/>
</dbReference>
<feature type="compositionally biased region" description="Polar residues" evidence="2">
    <location>
        <begin position="237"/>
        <end position="259"/>
    </location>
</feature>
<keyword evidence="1" id="KW-0479">Metal-binding</keyword>